<dbReference type="AlphaFoldDB" id="W9IY02"/>
<organism evidence="2 3">
    <name type="scientific">Fusarium oxysporum NRRL 32931</name>
    <dbReference type="NCBI Taxonomy" id="660029"/>
    <lineage>
        <taxon>Eukaryota</taxon>
        <taxon>Fungi</taxon>
        <taxon>Dikarya</taxon>
        <taxon>Ascomycota</taxon>
        <taxon>Pezizomycotina</taxon>
        <taxon>Sordariomycetes</taxon>
        <taxon>Hypocreomycetidae</taxon>
        <taxon>Hypocreales</taxon>
        <taxon>Nectriaceae</taxon>
        <taxon>Fusarium</taxon>
        <taxon>Fusarium oxysporum species complex</taxon>
    </lineage>
</organism>
<name>W9IY02_FUSOX</name>
<dbReference type="EMBL" id="JH717840">
    <property type="protein sequence ID" value="EWY99592.1"/>
    <property type="molecule type" value="Genomic_DNA"/>
</dbReference>
<evidence type="ECO:0000256" key="1">
    <source>
        <dbReference type="SAM" id="MobiDB-lite"/>
    </source>
</evidence>
<protein>
    <submittedName>
        <fullName evidence="2">Uncharacterized protein</fullName>
    </submittedName>
</protein>
<evidence type="ECO:0000313" key="3">
    <source>
        <dbReference type="Proteomes" id="UP000030753"/>
    </source>
</evidence>
<dbReference type="Proteomes" id="UP000030753">
    <property type="component" value="Unassembled WGS sequence"/>
</dbReference>
<evidence type="ECO:0000313" key="2">
    <source>
        <dbReference type="EMBL" id="EWY99592.1"/>
    </source>
</evidence>
<proteinExistence type="predicted"/>
<sequence length="44" mass="4576">MAGSFEGSYTANHSRAVLKTDGSKSDQQGQAEAPPGPANDQGRR</sequence>
<feature type="region of interest" description="Disordered" evidence="1">
    <location>
        <begin position="1"/>
        <end position="44"/>
    </location>
</feature>
<dbReference type="HOGENOM" id="CLU_209329_0_0_1"/>
<reference evidence="2 3" key="1">
    <citation type="submission" date="2011-06" db="EMBL/GenBank/DDBJ databases">
        <title>The Genome Sequence of Fusarium oxysporum FOSC 3-a.</title>
        <authorList>
            <consortium name="The Broad Institute Genome Sequencing Platform"/>
            <person name="Ma L.-J."/>
            <person name="Gale L.R."/>
            <person name="Schwartz D.C."/>
            <person name="Zhou S."/>
            <person name="Corby-Kistler H."/>
            <person name="Young S.K."/>
            <person name="Zeng Q."/>
            <person name="Gargeya S."/>
            <person name="Fitzgerald M."/>
            <person name="Haas B."/>
            <person name="Abouelleil A."/>
            <person name="Alvarado L."/>
            <person name="Arachchi H.M."/>
            <person name="Berlin A."/>
            <person name="Brown A."/>
            <person name="Chapman S.B."/>
            <person name="Chen Z."/>
            <person name="Dunbar C."/>
            <person name="Freedman E."/>
            <person name="Gearin G."/>
            <person name="Gellesch M."/>
            <person name="Goldberg J."/>
            <person name="Griggs A."/>
            <person name="Gujja S."/>
            <person name="Heiman D."/>
            <person name="Howarth C."/>
            <person name="Larson L."/>
            <person name="Lui A."/>
            <person name="MacDonald P.J.P."/>
            <person name="Mehta T."/>
            <person name="Montmayeur A."/>
            <person name="Murphy C."/>
            <person name="Neiman D."/>
            <person name="Pearson M."/>
            <person name="Priest M."/>
            <person name="Roberts A."/>
            <person name="Saif S."/>
            <person name="Shea T."/>
            <person name="Shenoy N."/>
            <person name="Sisk P."/>
            <person name="Stolte C."/>
            <person name="Sykes S."/>
            <person name="Wortman J."/>
            <person name="Nusbaum C."/>
            <person name="Birren B."/>
        </authorList>
    </citation>
    <scope>NUCLEOTIDE SEQUENCE [LARGE SCALE GENOMIC DNA]</scope>
    <source>
        <strain evidence="3">FOSC 3-a</strain>
    </source>
</reference>
<gene>
    <name evidence="2" type="ORF">FOYG_03590</name>
</gene>
<accession>W9IY02</accession>